<evidence type="ECO:0000259" key="2">
    <source>
        <dbReference type="Pfam" id="PF04775"/>
    </source>
</evidence>
<evidence type="ECO:0000313" key="5">
    <source>
        <dbReference type="RefSeq" id="XP_038871965.1"/>
    </source>
</evidence>
<dbReference type="GO" id="GO:0047617">
    <property type="term" value="F:fatty acyl-CoA hydrolase activity"/>
    <property type="evidence" value="ECO:0007669"/>
    <property type="project" value="TreeGrafter"/>
</dbReference>
<dbReference type="InterPro" id="IPR014940">
    <property type="entry name" value="BAAT_C"/>
</dbReference>
<feature type="domain" description="Acyl-CoA thioester hydrolase/bile acid-CoA amino acid N-acetyltransferase" evidence="2">
    <location>
        <begin position="54"/>
        <end position="118"/>
    </location>
</feature>
<comment type="similarity">
    <text evidence="1">Belongs to the C/M/P thioester hydrolase family.</text>
</comment>
<dbReference type="PANTHER" id="PTHR10824">
    <property type="entry name" value="ACYL-COENZYME A THIOESTERASE-RELATED"/>
    <property type="match status" value="1"/>
</dbReference>
<keyword evidence="4" id="KW-1185">Reference proteome</keyword>
<evidence type="ECO:0000259" key="3">
    <source>
        <dbReference type="Pfam" id="PF08840"/>
    </source>
</evidence>
<dbReference type="SUPFAM" id="SSF53474">
    <property type="entry name" value="alpha/beta-Hydrolases"/>
    <property type="match status" value="1"/>
</dbReference>
<dbReference type="GeneID" id="120065229"/>
<dbReference type="InterPro" id="IPR006862">
    <property type="entry name" value="Thio_Ohase/aa_AcTrfase"/>
</dbReference>
<dbReference type="Gene3D" id="2.60.40.2240">
    <property type="entry name" value="Acyl-CoA thioester hydrolase/BAAT N-terminal domain"/>
    <property type="match status" value="1"/>
</dbReference>
<dbReference type="InterPro" id="IPR029058">
    <property type="entry name" value="AB_hydrolase_fold"/>
</dbReference>
<dbReference type="Gene3D" id="3.40.50.1820">
    <property type="entry name" value="alpha/beta hydrolase"/>
    <property type="match status" value="2"/>
</dbReference>
<proteinExistence type="inferred from homology"/>
<organism evidence="4 5">
    <name type="scientific">Salvelinus namaycush</name>
    <name type="common">Lake trout</name>
    <name type="synonym">Salmo namaycush</name>
    <dbReference type="NCBI Taxonomy" id="8040"/>
    <lineage>
        <taxon>Eukaryota</taxon>
        <taxon>Metazoa</taxon>
        <taxon>Chordata</taxon>
        <taxon>Craniata</taxon>
        <taxon>Vertebrata</taxon>
        <taxon>Euteleostomi</taxon>
        <taxon>Actinopterygii</taxon>
        <taxon>Neopterygii</taxon>
        <taxon>Teleostei</taxon>
        <taxon>Protacanthopterygii</taxon>
        <taxon>Salmoniformes</taxon>
        <taxon>Salmonidae</taxon>
        <taxon>Salmoninae</taxon>
        <taxon>Salvelinus</taxon>
    </lineage>
</organism>
<evidence type="ECO:0000313" key="4">
    <source>
        <dbReference type="Proteomes" id="UP000808372"/>
    </source>
</evidence>
<dbReference type="PIRSF" id="PIRSF016521">
    <property type="entry name" value="Acyl-CoA_hydro"/>
    <property type="match status" value="1"/>
</dbReference>
<dbReference type="Pfam" id="PF04775">
    <property type="entry name" value="Bile_Hydr_Trans"/>
    <property type="match status" value="1"/>
</dbReference>
<protein>
    <submittedName>
        <fullName evidence="5">Bile acid-CoA:amino acid N-acyltransferase-like isoform X2</fullName>
    </submittedName>
</protein>
<gene>
    <name evidence="5" type="primary">LOC120065229</name>
</gene>
<dbReference type="InterPro" id="IPR016662">
    <property type="entry name" value="Acyl-CoA_thioEstase_long-chain"/>
</dbReference>
<dbReference type="PANTHER" id="PTHR10824:SF36">
    <property type="entry name" value="ACYL-COA THIOESTERASE 17-RELATED"/>
    <property type="match status" value="1"/>
</dbReference>
<sequence>MSTIFPPKDPWSCFVRNIPFPYFESTLWARSYRDTILGFAYIAHDGDNFILVFSHRLRKRNVETPYSVQLSLLEGHIPVLPSEGSNKEQQQRGEQELAAVTVERWYMAPGVRRIEIRQNGVVGTLFLPPGPGPFPAMVDLWGMGGGLIEYRSALFASRGFASLSLAYIGHKDIPGPLNTINVGDAYFQPRCVIGVNGPIGSINKLSDSDGKTESFEGDQKHWSYDEQGYVSFREVSTPNNIPPENKAKVENLCCPLLYIVGEDDLSCAAIENADEIEKKLKDAGRSHLFTRLSYLGAGHLIEPPYTPNARASMWTTRPKKLITLWGGHLAPHAAAQEDAWKRTLEFMERHLRG</sequence>
<dbReference type="GO" id="GO:0006631">
    <property type="term" value="P:fatty acid metabolic process"/>
    <property type="evidence" value="ECO:0007669"/>
    <property type="project" value="TreeGrafter"/>
</dbReference>
<dbReference type="Proteomes" id="UP000808372">
    <property type="component" value="Chromosome 20"/>
</dbReference>
<dbReference type="InterPro" id="IPR042490">
    <property type="entry name" value="Thio_Ohase/BAAT_N"/>
</dbReference>
<dbReference type="RefSeq" id="XP_038871965.1">
    <property type="nucleotide sequence ID" value="XM_039016037.1"/>
</dbReference>
<reference evidence="5" key="1">
    <citation type="submission" date="2025-08" db="UniProtKB">
        <authorList>
            <consortium name="RefSeq"/>
        </authorList>
    </citation>
    <scope>IDENTIFICATION</scope>
    <source>
        <tissue evidence="5">White muscle</tissue>
    </source>
</reference>
<dbReference type="Pfam" id="PF08840">
    <property type="entry name" value="BAAT_C"/>
    <property type="match status" value="1"/>
</dbReference>
<name>A0A8U1H868_SALNM</name>
<feature type="domain" description="BAAT/Acyl-CoA thioester hydrolase C-terminal" evidence="3">
    <location>
        <begin position="187"/>
        <end position="352"/>
    </location>
</feature>
<dbReference type="GO" id="GO:0006637">
    <property type="term" value="P:acyl-CoA metabolic process"/>
    <property type="evidence" value="ECO:0007669"/>
    <property type="project" value="InterPro"/>
</dbReference>
<evidence type="ECO:0000256" key="1">
    <source>
        <dbReference type="ARBA" id="ARBA00006538"/>
    </source>
</evidence>
<dbReference type="AlphaFoldDB" id="A0A8U1H868"/>
<accession>A0A8U1H868</accession>